<keyword evidence="3" id="KW-1185">Reference proteome</keyword>
<dbReference type="AlphaFoldDB" id="A0A1P9WZ52"/>
<dbReference type="EMBL" id="CP014263">
    <property type="protein sequence ID" value="AQG80657.1"/>
    <property type="molecule type" value="Genomic_DNA"/>
</dbReference>
<dbReference type="KEGG" id="smon:AWR27_15785"/>
<dbReference type="Pfam" id="PF10677">
    <property type="entry name" value="DUF2490"/>
    <property type="match status" value="1"/>
</dbReference>
<gene>
    <name evidence="2" type="ORF">AWR27_15785</name>
</gene>
<dbReference type="OrthoDB" id="1118734at2"/>
<feature type="chain" id="PRO_5010329858" description="Long-chain fatty acid transporter" evidence="1">
    <location>
        <begin position="20"/>
        <end position="245"/>
    </location>
</feature>
<feature type="signal peptide" evidence="1">
    <location>
        <begin position="1"/>
        <end position="19"/>
    </location>
</feature>
<organism evidence="2 3">
    <name type="scientific">Spirosoma montaniterrae</name>
    <dbReference type="NCBI Taxonomy" id="1178516"/>
    <lineage>
        <taxon>Bacteria</taxon>
        <taxon>Pseudomonadati</taxon>
        <taxon>Bacteroidota</taxon>
        <taxon>Cytophagia</taxon>
        <taxon>Cytophagales</taxon>
        <taxon>Cytophagaceae</taxon>
        <taxon>Spirosoma</taxon>
    </lineage>
</organism>
<proteinExistence type="predicted"/>
<reference evidence="2 3" key="1">
    <citation type="submission" date="2016-01" db="EMBL/GenBank/DDBJ databases">
        <authorList>
            <person name="Oliw E.H."/>
        </authorList>
    </citation>
    <scope>NUCLEOTIDE SEQUENCE [LARGE SCALE GENOMIC DNA]</scope>
    <source>
        <strain evidence="2 3">DY10</strain>
    </source>
</reference>
<evidence type="ECO:0000256" key="1">
    <source>
        <dbReference type="SAM" id="SignalP"/>
    </source>
</evidence>
<sequence length="245" mass="29023">MKHWLPALLTVLLFSSAQGQTVKTIQPRQQAWFGYLNQTRFSTHWGTWTDIHFRRTDFLDRASQNLYRVGLTYYVADQVRLTAGYAYIQSFLPTGTIRPEHRPWQQIWWAGRVGRINATQWIRLEQRFNRRIQGDQLRDGYTFNWRFRYNLLVQMPLWGTPVVRPGVPNVVVQNELFVNAGKEITYNVFDQNRLFAGLSYPVNKHLLAQVGYMNQYVQLPAGNTFNNNHTLRLFIFHNLDFRKQP</sequence>
<dbReference type="InterPro" id="IPR019619">
    <property type="entry name" value="DUF2490"/>
</dbReference>
<keyword evidence="1" id="KW-0732">Signal</keyword>
<protein>
    <recommendedName>
        <fullName evidence="4">Long-chain fatty acid transporter</fullName>
    </recommendedName>
</protein>
<evidence type="ECO:0000313" key="3">
    <source>
        <dbReference type="Proteomes" id="UP000187941"/>
    </source>
</evidence>
<accession>A0A1P9WZ52</accession>
<dbReference type="Proteomes" id="UP000187941">
    <property type="component" value="Chromosome"/>
</dbReference>
<evidence type="ECO:0008006" key="4">
    <source>
        <dbReference type="Google" id="ProtNLM"/>
    </source>
</evidence>
<dbReference type="STRING" id="1178516.AWR27_15785"/>
<evidence type="ECO:0000313" key="2">
    <source>
        <dbReference type="EMBL" id="AQG80657.1"/>
    </source>
</evidence>
<name>A0A1P9WZ52_9BACT</name>